<reference evidence="7" key="1">
    <citation type="submission" date="2015-07" db="EMBL/GenBank/DDBJ databases">
        <title>Complete genome sequence and phylogenetic analysis of Limnochorda pilosa.</title>
        <authorList>
            <person name="Watanabe M."/>
            <person name="Kojima H."/>
            <person name="Fukui M."/>
        </authorList>
    </citation>
    <scope>NUCLEOTIDE SEQUENCE [LARGE SCALE GENOMIC DNA]</scope>
    <source>
        <strain evidence="7">HC45</strain>
    </source>
</reference>
<dbReference type="InterPro" id="IPR003593">
    <property type="entry name" value="AAA+_ATPase"/>
</dbReference>
<organism evidence="6 7">
    <name type="scientific">Limnochorda pilosa</name>
    <dbReference type="NCBI Taxonomy" id="1555112"/>
    <lineage>
        <taxon>Bacteria</taxon>
        <taxon>Bacillati</taxon>
        <taxon>Bacillota</taxon>
        <taxon>Limnochordia</taxon>
        <taxon>Limnochordales</taxon>
        <taxon>Limnochordaceae</taxon>
        <taxon>Limnochorda</taxon>
    </lineage>
</organism>
<dbReference type="InterPro" id="IPR003439">
    <property type="entry name" value="ABC_transporter-like_ATP-bd"/>
</dbReference>
<dbReference type="InterPro" id="IPR017871">
    <property type="entry name" value="ABC_transporter-like_CS"/>
</dbReference>
<keyword evidence="3 6" id="KW-0067">ATP-binding</keyword>
<dbReference type="PANTHER" id="PTHR42788:SF13">
    <property type="entry name" value="ALIPHATIC SULFONATES IMPORT ATP-BINDING PROTEIN SSUB"/>
    <property type="match status" value="1"/>
</dbReference>
<evidence type="ECO:0000313" key="6">
    <source>
        <dbReference type="EMBL" id="BAS26670.1"/>
    </source>
</evidence>
<feature type="domain" description="ABC transporter" evidence="5">
    <location>
        <begin position="4"/>
        <end position="233"/>
    </location>
</feature>
<sequence>MTKLAVRSVSQRYGTLAVLRDVTLSVAEGEFVAVVGPSGCGKSTLLRIWAGLERPSSGEVAVDGCPLEGPDPRRMLVFQEDALYPWRTVAANVALGLEIAGWPAQRRRERVGELLEAVGLGGFDGYYPHQLSGGMRQRLSLARALALDPEVLLLDEPYGALDALTRLEMQEELLRLWERTGKTVVLITHDVEEALFLADRVAVMSPRPGRLLDEMPVSLPRPRRRDDPALGALKGRVLEGLGVGRALAR</sequence>
<protein>
    <recommendedName>
        <fullName evidence="4">ABC-type quaternary amine transporter</fullName>
        <ecNumber evidence="4">7.6.2.9</ecNumber>
    </recommendedName>
</protein>
<dbReference type="GO" id="GO:0015418">
    <property type="term" value="F:ABC-type quaternary ammonium compound transporting activity"/>
    <property type="evidence" value="ECO:0007669"/>
    <property type="project" value="UniProtKB-EC"/>
</dbReference>
<dbReference type="RefSeq" id="WP_068134580.1">
    <property type="nucleotide sequence ID" value="NZ_AP014924.1"/>
</dbReference>
<evidence type="ECO:0000256" key="1">
    <source>
        <dbReference type="ARBA" id="ARBA00022448"/>
    </source>
</evidence>
<dbReference type="FunFam" id="3.40.50.300:FF:000425">
    <property type="entry name" value="Probable ABC transporter, ATP-binding subunit"/>
    <property type="match status" value="1"/>
</dbReference>
<dbReference type="Pfam" id="PF00005">
    <property type="entry name" value="ABC_tran"/>
    <property type="match status" value="1"/>
</dbReference>
<dbReference type="KEGG" id="lpil:LIP_0813"/>
<dbReference type="OrthoDB" id="18967at2"/>
<proteinExistence type="predicted"/>
<dbReference type="PROSITE" id="PS50893">
    <property type="entry name" value="ABC_TRANSPORTER_2"/>
    <property type="match status" value="1"/>
</dbReference>
<dbReference type="AlphaFoldDB" id="A0A0K2SHX0"/>
<dbReference type="Proteomes" id="UP000065807">
    <property type="component" value="Chromosome"/>
</dbReference>
<dbReference type="PANTHER" id="PTHR42788">
    <property type="entry name" value="TAURINE IMPORT ATP-BINDING PROTEIN-RELATED"/>
    <property type="match status" value="1"/>
</dbReference>
<evidence type="ECO:0000256" key="4">
    <source>
        <dbReference type="ARBA" id="ARBA00066388"/>
    </source>
</evidence>
<evidence type="ECO:0000256" key="2">
    <source>
        <dbReference type="ARBA" id="ARBA00022741"/>
    </source>
</evidence>
<keyword evidence="7" id="KW-1185">Reference proteome</keyword>
<keyword evidence="1" id="KW-0813">Transport</keyword>
<evidence type="ECO:0000313" key="7">
    <source>
        <dbReference type="Proteomes" id="UP000065807"/>
    </source>
</evidence>
<dbReference type="InterPro" id="IPR027417">
    <property type="entry name" value="P-loop_NTPase"/>
</dbReference>
<dbReference type="STRING" id="1555112.LIP_0813"/>
<evidence type="ECO:0000259" key="5">
    <source>
        <dbReference type="PROSITE" id="PS50893"/>
    </source>
</evidence>
<dbReference type="InterPro" id="IPR050166">
    <property type="entry name" value="ABC_transporter_ATP-bind"/>
</dbReference>
<dbReference type="SMART" id="SM00382">
    <property type="entry name" value="AAA"/>
    <property type="match status" value="1"/>
</dbReference>
<dbReference type="PATRIC" id="fig|1555112.3.peg.844"/>
<dbReference type="GO" id="GO:0016887">
    <property type="term" value="F:ATP hydrolysis activity"/>
    <property type="evidence" value="ECO:0007669"/>
    <property type="project" value="InterPro"/>
</dbReference>
<dbReference type="EC" id="7.6.2.9" evidence="4"/>
<reference evidence="7" key="2">
    <citation type="journal article" date="2016" name="Int. J. Syst. Evol. Microbiol.">
        <title>Complete genome sequence and cell structure of Limnochorda pilosa, a Gram-negative spore-former within the phylum Firmicutes.</title>
        <authorList>
            <person name="Watanabe M."/>
            <person name="Kojima H."/>
            <person name="Fukui M."/>
        </authorList>
    </citation>
    <scope>NUCLEOTIDE SEQUENCE [LARGE SCALE GENOMIC DNA]</scope>
    <source>
        <strain evidence="7">HC45</strain>
    </source>
</reference>
<dbReference type="Gene3D" id="3.40.50.300">
    <property type="entry name" value="P-loop containing nucleotide triphosphate hydrolases"/>
    <property type="match status" value="1"/>
</dbReference>
<dbReference type="PROSITE" id="PS00211">
    <property type="entry name" value="ABC_TRANSPORTER_1"/>
    <property type="match status" value="1"/>
</dbReference>
<dbReference type="SUPFAM" id="SSF52540">
    <property type="entry name" value="P-loop containing nucleoside triphosphate hydrolases"/>
    <property type="match status" value="1"/>
</dbReference>
<evidence type="ECO:0000256" key="3">
    <source>
        <dbReference type="ARBA" id="ARBA00022840"/>
    </source>
</evidence>
<gene>
    <name evidence="6" type="ORF">LIP_0813</name>
</gene>
<accession>A0A0K2SHX0</accession>
<name>A0A0K2SHX0_LIMPI</name>
<dbReference type="EMBL" id="AP014924">
    <property type="protein sequence ID" value="BAS26670.1"/>
    <property type="molecule type" value="Genomic_DNA"/>
</dbReference>
<dbReference type="GO" id="GO:0005524">
    <property type="term" value="F:ATP binding"/>
    <property type="evidence" value="ECO:0007669"/>
    <property type="project" value="UniProtKB-KW"/>
</dbReference>
<dbReference type="CDD" id="cd03293">
    <property type="entry name" value="ABC_NrtD_SsuB_transporters"/>
    <property type="match status" value="1"/>
</dbReference>
<keyword evidence="2" id="KW-0547">Nucleotide-binding</keyword>